<name>A0A726MRT1_SALET</name>
<sequence length="172" mass="19568">MKIAAALGVCHFLVYKTTTPECWRRRLRMILAKKRPFPGKGHARMTLWVQRLHINYKIASAFTPERGCTTELHQKYIKITSLLRQIAGVQQNYIKSTSLLRHFYIIFTSDLTSELFVHPPPLPGPPARAENARAENGFSGCAGNASRPRNKLRIRSPLSGWFVVAFRAFIGF</sequence>
<organism evidence="1">
    <name type="scientific">Salmonella enterica subsp. enterica serovar Havana</name>
    <dbReference type="NCBI Taxonomy" id="179997"/>
    <lineage>
        <taxon>Bacteria</taxon>
        <taxon>Pseudomonadati</taxon>
        <taxon>Pseudomonadota</taxon>
        <taxon>Gammaproteobacteria</taxon>
        <taxon>Enterobacterales</taxon>
        <taxon>Enterobacteriaceae</taxon>
        <taxon>Salmonella</taxon>
    </lineage>
</organism>
<dbReference type="AlphaFoldDB" id="A0A726MRT1"/>
<proteinExistence type="predicted"/>
<accession>A0A726MRT1</accession>
<reference evidence="1" key="2">
    <citation type="submission" date="2019-10" db="EMBL/GenBank/DDBJ databases">
        <authorList>
            <consortium name="NCBI Pathogen Detection Project"/>
        </authorList>
    </citation>
    <scope>NUCLEOTIDE SEQUENCE</scope>
    <source>
        <strain evidence="1">Salmonella enterica</strain>
    </source>
</reference>
<reference evidence="1" key="1">
    <citation type="journal article" date="2018" name="Genome Biol.">
        <title>SKESA: strategic k-mer extension for scrupulous assemblies.</title>
        <authorList>
            <person name="Souvorov A."/>
            <person name="Agarwala R."/>
            <person name="Lipman D.J."/>
        </authorList>
    </citation>
    <scope>NUCLEOTIDE SEQUENCE</scope>
    <source>
        <strain evidence="1">Salmonella enterica</strain>
    </source>
</reference>
<dbReference type="EMBL" id="DAAQZM010000017">
    <property type="protein sequence ID" value="HAE1516652.1"/>
    <property type="molecule type" value="Genomic_DNA"/>
</dbReference>
<comment type="caution">
    <text evidence="1">The sequence shown here is derived from an EMBL/GenBank/DDBJ whole genome shotgun (WGS) entry which is preliminary data.</text>
</comment>
<gene>
    <name evidence="1" type="ORF">G2992_23025</name>
</gene>
<protein>
    <submittedName>
        <fullName evidence="1">Uncharacterized protein</fullName>
    </submittedName>
</protein>
<evidence type="ECO:0000313" key="1">
    <source>
        <dbReference type="EMBL" id="HAE1516652.1"/>
    </source>
</evidence>